<accession>A0A5C3NNV9</accession>
<gene>
    <name evidence="1" type="ORF">K466DRAFT_606224</name>
</gene>
<dbReference type="EMBL" id="ML212072">
    <property type="protein sequence ID" value="TFK79331.1"/>
    <property type="molecule type" value="Genomic_DNA"/>
</dbReference>
<sequence length="127" mass="14162">MHSLPRPKQLVELKIDVGSSDRPLELPRFDGLEALDAALQPQLFKDLQAVQLHVTYRKEEGDPDEGPALTEPMLAVIKNKLPKLFARNIINVSAYAYKREMPPTPIPAASAYEVRVSHPLARAVRVS</sequence>
<proteinExistence type="predicted"/>
<reference evidence="1 2" key="1">
    <citation type="journal article" date="2019" name="Nat. Ecol. Evol.">
        <title>Megaphylogeny resolves global patterns of mushroom evolution.</title>
        <authorList>
            <person name="Varga T."/>
            <person name="Krizsan K."/>
            <person name="Foldi C."/>
            <person name="Dima B."/>
            <person name="Sanchez-Garcia M."/>
            <person name="Sanchez-Ramirez S."/>
            <person name="Szollosi G.J."/>
            <person name="Szarkandi J.G."/>
            <person name="Papp V."/>
            <person name="Albert L."/>
            <person name="Andreopoulos W."/>
            <person name="Angelini C."/>
            <person name="Antonin V."/>
            <person name="Barry K.W."/>
            <person name="Bougher N.L."/>
            <person name="Buchanan P."/>
            <person name="Buyck B."/>
            <person name="Bense V."/>
            <person name="Catcheside P."/>
            <person name="Chovatia M."/>
            <person name="Cooper J."/>
            <person name="Damon W."/>
            <person name="Desjardin D."/>
            <person name="Finy P."/>
            <person name="Geml J."/>
            <person name="Haridas S."/>
            <person name="Hughes K."/>
            <person name="Justo A."/>
            <person name="Karasinski D."/>
            <person name="Kautmanova I."/>
            <person name="Kiss B."/>
            <person name="Kocsube S."/>
            <person name="Kotiranta H."/>
            <person name="LaButti K.M."/>
            <person name="Lechner B.E."/>
            <person name="Liimatainen K."/>
            <person name="Lipzen A."/>
            <person name="Lukacs Z."/>
            <person name="Mihaltcheva S."/>
            <person name="Morgado L.N."/>
            <person name="Niskanen T."/>
            <person name="Noordeloos M.E."/>
            <person name="Ohm R.A."/>
            <person name="Ortiz-Santana B."/>
            <person name="Ovrebo C."/>
            <person name="Racz N."/>
            <person name="Riley R."/>
            <person name="Savchenko A."/>
            <person name="Shiryaev A."/>
            <person name="Soop K."/>
            <person name="Spirin V."/>
            <person name="Szebenyi C."/>
            <person name="Tomsovsky M."/>
            <person name="Tulloss R.E."/>
            <person name="Uehling J."/>
            <person name="Grigoriev I.V."/>
            <person name="Vagvolgyi C."/>
            <person name="Papp T."/>
            <person name="Martin F.M."/>
            <person name="Miettinen O."/>
            <person name="Hibbett D.S."/>
            <person name="Nagy L.G."/>
        </authorList>
    </citation>
    <scope>NUCLEOTIDE SEQUENCE [LARGE SCALE GENOMIC DNA]</scope>
    <source>
        <strain evidence="1 2">HHB13444</strain>
    </source>
</reference>
<dbReference type="Proteomes" id="UP000308197">
    <property type="component" value="Unassembled WGS sequence"/>
</dbReference>
<dbReference type="AlphaFoldDB" id="A0A5C3NNV9"/>
<evidence type="ECO:0000313" key="1">
    <source>
        <dbReference type="EMBL" id="TFK79331.1"/>
    </source>
</evidence>
<evidence type="ECO:0000313" key="2">
    <source>
        <dbReference type="Proteomes" id="UP000308197"/>
    </source>
</evidence>
<keyword evidence="2" id="KW-1185">Reference proteome</keyword>
<name>A0A5C3NNV9_9APHY</name>
<dbReference type="InParanoid" id="A0A5C3NNV9"/>
<organism evidence="1 2">
    <name type="scientific">Polyporus arcularius HHB13444</name>
    <dbReference type="NCBI Taxonomy" id="1314778"/>
    <lineage>
        <taxon>Eukaryota</taxon>
        <taxon>Fungi</taxon>
        <taxon>Dikarya</taxon>
        <taxon>Basidiomycota</taxon>
        <taxon>Agaricomycotina</taxon>
        <taxon>Agaricomycetes</taxon>
        <taxon>Polyporales</taxon>
        <taxon>Polyporaceae</taxon>
        <taxon>Polyporus</taxon>
    </lineage>
</organism>
<protein>
    <submittedName>
        <fullName evidence="1">Uncharacterized protein</fullName>
    </submittedName>
</protein>